<name>A0ABV7PKY7_9BURK</name>
<dbReference type="Gene3D" id="1.10.287.130">
    <property type="match status" value="1"/>
</dbReference>
<comment type="catalytic activity">
    <reaction evidence="1">
        <text>ATP + protein L-histidine = ADP + protein N-phospho-L-histidine.</text>
        <dbReference type="EC" id="2.7.13.3"/>
    </reaction>
</comment>
<dbReference type="InterPro" id="IPR011006">
    <property type="entry name" value="CheY-like_superfamily"/>
</dbReference>
<dbReference type="Pfam" id="PF02518">
    <property type="entry name" value="HATPase_c"/>
    <property type="match status" value="1"/>
</dbReference>
<keyword evidence="9" id="KW-1185">Reference proteome</keyword>
<dbReference type="SMART" id="SM00387">
    <property type="entry name" value="HATPase_c"/>
    <property type="match status" value="1"/>
</dbReference>
<dbReference type="InterPro" id="IPR036097">
    <property type="entry name" value="HisK_dim/P_sf"/>
</dbReference>
<dbReference type="InterPro" id="IPR005467">
    <property type="entry name" value="His_kinase_dom"/>
</dbReference>
<gene>
    <name evidence="8" type="ORF">ACFOPH_11260</name>
</gene>
<protein>
    <recommendedName>
        <fullName evidence="2">histidine kinase</fullName>
        <ecNumber evidence="2">2.7.13.3</ecNumber>
    </recommendedName>
</protein>
<dbReference type="SUPFAM" id="SSF52172">
    <property type="entry name" value="CheY-like"/>
    <property type="match status" value="1"/>
</dbReference>
<dbReference type="SMART" id="SM00448">
    <property type="entry name" value="REC"/>
    <property type="match status" value="1"/>
</dbReference>
<dbReference type="PRINTS" id="PR00344">
    <property type="entry name" value="BCTRLSENSOR"/>
</dbReference>
<keyword evidence="8" id="KW-0067">ATP-binding</keyword>
<reference evidence="9" key="1">
    <citation type="journal article" date="2019" name="Int. J. Syst. Evol. Microbiol.">
        <title>The Global Catalogue of Microorganisms (GCM) 10K type strain sequencing project: providing services to taxonomists for standard genome sequencing and annotation.</title>
        <authorList>
            <consortium name="The Broad Institute Genomics Platform"/>
            <consortium name="The Broad Institute Genome Sequencing Center for Infectious Disease"/>
            <person name="Wu L."/>
            <person name="Ma J."/>
        </authorList>
    </citation>
    <scope>NUCLEOTIDE SEQUENCE [LARGE SCALE GENOMIC DNA]</scope>
    <source>
        <strain evidence="9">CCM 7480</strain>
    </source>
</reference>
<proteinExistence type="predicted"/>
<dbReference type="PANTHER" id="PTHR43065:SF49">
    <property type="entry name" value="HISTIDINE KINASE"/>
    <property type="match status" value="1"/>
</dbReference>
<dbReference type="EC" id="2.7.13.3" evidence="2"/>
<keyword evidence="3 4" id="KW-0597">Phosphoprotein</keyword>
<keyword evidence="8" id="KW-0547">Nucleotide-binding</keyword>
<evidence type="ECO:0000256" key="1">
    <source>
        <dbReference type="ARBA" id="ARBA00000085"/>
    </source>
</evidence>
<dbReference type="Gene3D" id="3.30.565.10">
    <property type="entry name" value="Histidine kinase-like ATPase, C-terminal domain"/>
    <property type="match status" value="1"/>
</dbReference>
<dbReference type="PROSITE" id="PS50110">
    <property type="entry name" value="RESPONSE_REGULATORY"/>
    <property type="match status" value="1"/>
</dbReference>
<dbReference type="CDD" id="cd18774">
    <property type="entry name" value="PDC2_HK_sensor"/>
    <property type="match status" value="1"/>
</dbReference>
<sequence length="789" mass="84721">MRFRNRLLILVVTLLVPSFIGAALAVAYVYEEQQKDQERNIAETGRAFALLIDNEMRHHEGILRTLAASPALASGDHAEFHEHARRAAEGVDAVAVLYGLDGKSLLNTNRPLGMPLSGRDPSNLPALMQRLGGEQTLISDLFFLPRLQRYDFMMQVPVVVDGKTRYHLVLGIHVGILQRLVQRQQFPATWSVNVTDRNGRIAARSRDPGHYVGMLLREQTRRHLAATTRNFFFDSKTLEGVPVRTLASTVPNSQWRVLISIPNAEVRRVPLEAAALLAAMMALLLVLAVAVGRWFARRAVAPVEYLGRCADRLADGEEIPYRPYGLEEVDTVAWRMVEASKQIRRSKRELEHRVNEAILATEQAQGALLRGQKLESLGRLTAGIAHEFNNLLQTLTTALQLAAMQAREPNLQRLIETCRRTVARATTLTGQLGSFGRVQEGRLVTVDANAQLASALNLIRGAVGDKVRIETAFEAGLWPVTVEPLQFDLALLNLAINARDAMPAGGTLRIAARKAEQASPPGLAPGDYVHLTVSDEGAGMTQEVLARALDPFFTTKPTGQGTGLGLAQAYAFATQAQGTLTLHSTPGKGTRVHIYLPRADESAADDAAPAAAHGAVRPAETSGVPAAAPGAAPGTDADTASATAPATVSDAMTPAPPLAVPDSAPDGAAPGAGATVLFVEDDALVREAVVEGLRAAGFTVRVAVNGEEARALLERGAAVDIVFSDIVMPGSISGIDLAALVRERWPALPVVLATGYTERRVSIPDVKILAKPYDLEQVIGLLGRLTGRR</sequence>
<feature type="region of interest" description="Disordered" evidence="5">
    <location>
        <begin position="605"/>
        <end position="666"/>
    </location>
</feature>
<evidence type="ECO:0000313" key="8">
    <source>
        <dbReference type="EMBL" id="MFC3458818.1"/>
    </source>
</evidence>
<dbReference type="SMART" id="SM00388">
    <property type="entry name" value="HisKA"/>
    <property type="match status" value="1"/>
</dbReference>
<dbReference type="PROSITE" id="PS50109">
    <property type="entry name" value="HIS_KIN"/>
    <property type="match status" value="1"/>
</dbReference>
<evidence type="ECO:0000259" key="6">
    <source>
        <dbReference type="PROSITE" id="PS50109"/>
    </source>
</evidence>
<dbReference type="InterPro" id="IPR003661">
    <property type="entry name" value="HisK_dim/P_dom"/>
</dbReference>
<evidence type="ECO:0000256" key="2">
    <source>
        <dbReference type="ARBA" id="ARBA00012438"/>
    </source>
</evidence>
<dbReference type="Proteomes" id="UP001595665">
    <property type="component" value="Unassembled WGS sequence"/>
</dbReference>
<evidence type="ECO:0000256" key="3">
    <source>
        <dbReference type="ARBA" id="ARBA00022553"/>
    </source>
</evidence>
<feature type="compositionally biased region" description="Low complexity" evidence="5">
    <location>
        <begin position="605"/>
        <end position="651"/>
    </location>
</feature>
<dbReference type="InterPro" id="IPR001789">
    <property type="entry name" value="Sig_transdc_resp-reg_receiver"/>
</dbReference>
<dbReference type="PANTHER" id="PTHR43065">
    <property type="entry name" value="SENSOR HISTIDINE KINASE"/>
    <property type="match status" value="1"/>
</dbReference>
<feature type="modified residue" description="4-aspartylphosphate" evidence="4">
    <location>
        <position position="725"/>
    </location>
</feature>
<feature type="domain" description="Response regulatory" evidence="7">
    <location>
        <begin position="675"/>
        <end position="786"/>
    </location>
</feature>
<dbReference type="InterPro" id="IPR004358">
    <property type="entry name" value="Sig_transdc_His_kin-like_C"/>
</dbReference>
<dbReference type="Pfam" id="PF00072">
    <property type="entry name" value="Response_reg"/>
    <property type="match status" value="1"/>
</dbReference>
<dbReference type="EMBL" id="JBHRVV010000001">
    <property type="protein sequence ID" value="MFC3458818.1"/>
    <property type="molecule type" value="Genomic_DNA"/>
</dbReference>
<organism evidence="8 9">
    <name type="scientific">Massilia haematophila</name>
    <dbReference type="NCBI Taxonomy" id="457923"/>
    <lineage>
        <taxon>Bacteria</taxon>
        <taxon>Pseudomonadati</taxon>
        <taxon>Pseudomonadota</taxon>
        <taxon>Betaproteobacteria</taxon>
        <taxon>Burkholderiales</taxon>
        <taxon>Oxalobacteraceae</taxon>
        <taxon>Telluria group</taxon>
        <taxon>Massilia</taxon>
    </lineage>
</organism>
<evidence type="ECO:0000256" key="4">
    <source>
        <dbReference type="PROSITE-ProRule" id="PRU00169"/>
    </source>
</evidence>
<dbReference type="InterPro" id="IPR036890">
    <property type="entry name" value="HATPase_C_sf"/>
</dbReference>
<evidence type="ECO:0000313" key="9">
    <source>
        <dbReference type="Proteomes" id="UP001595665"/>
    </source>
</evidence>
<evidence type="ECO:0000256" key="5">
    <source>
        <dbReference type="SAM" id="MobiDB-lite"/>
    </source>
</evidence>
<dbReference type="RefSeq" id="WP_379735294.1">
    <property type="nucleotide sequence ID" value="NZ_JBHRVV010000001.1"/>
</dbReference>
<dbReference type="InterPro" id="IPR003594">
    <property type="entry name" value="HATPase_dom"/>
</dbReference>
<dbReference type="Gene3D" id="3.40.50.2300">
    <property type="match status" value="1"/>
</dbReference>
<accession>A0ABV7PKY7</accession>
<comment type="caution">
    <text evidence="8">The sequence shown here is derived from an EMBL/GenBank/DDBJ whole genome shotgun (WGS) entry which is preliminary data.</text>
</comment>
<dbReference type="SUPFAM" id="SSF55874">
    <property type="entry name" value="ATPase domain of HSP90 chaperone/DNA topoisomerase II/histidine kinase"/>
    <property type="match status" value="1"/>
</dbReference>
<dbReference type="SUPFAM" id="SSF47384">
    <property type="entry name" value="Homodimeric domain of signal transducing histidine kinase"/>
    <property type="match status" value="1"/>
</dbReference>
<evidence type="ECO:0000259" key="7">
    <source>
        <dbReference type="PROSITE" id="PS50110"/>
    </source>
</evidence>
<feature type="domain" description="Histidine kinase" evidence="6">
    <location>
        <begin position="383"/>
        <end position="600"/>
    </location>
</feature>
<dbReference type="GO" id="GO:0005524">
    <property type="term" value="F:ATP binding"/>
    <property type="evidence" value="ECO:0007669"/>
    <property type="project" value="UniProtKB-KW"/>
</dbReference>